<dbReference type="GO" id="GO:0009512">
    <property type="term" value="C:cytochrome b6f complex"/>
    <property type="evidence" value="ECO:0007669"/>
    <property type="project" value="InterPro"/>
</dbReference>
<evidence type="ECO:0000256" key="4">
    <source>
        <dbReference type="ARBA" id="ARBA00022692"/>
    </source>
</evidence>
<comment type="subcellular location">
    <subcellularLocation>
        <location evidence="8">Cellular thylakoid membrane</location>
        <topology evidence="8">Single-pass membrane protein</topology>
    </subcellularLocation>
    <subcellularLocation>
        <location evidence="1">Membrane</location>
        <topology evidence="1">Single-pass membrane protein</topology>
    </subcellularLocation>
</comment>
<proteinExistence type="inferred from homology"/>
<dbReference type="Pfam" id="PF08041">
    <property type="entry name" value="PetM"/>
    <property type="match status" value="1"/>
</dbReference>
<evidence type="ECO:0000313" key="9">
    <source>
        <dbReference type="EMBL" id="MDR9900311.1"/>
    </source>
</evidence>
<sequence length="37" mass="4021">MGGEMFNAAFLCFSLIFVGWALGELLLKVQGAEKESL</sequence>
<evidence type="ECO:0000256" key="6">
    <source>
        <dbReference type="ARBA" id="ARBA00022989"/>
    </source>
</evidence>
<protein>
    <recommendedName>
        <fullName evidence="8">Cytochrome b6-f complex subunit 7</fullName>
    </recommendedName>
    <alternativeName>
        <fullName evidence="8">Cytochrome b6-f complex subunit PetM</fullName>
    </alternativeName>
    <alternativeName>
        <fullName evidence="8">Cytochrome b6-f complex subunit VII</fullName>
    </alternativeName>
</protein>
<keyword evidence="3 8" id="KW-0602">Photosynthesis</keyword>
<accession>A0AAP5IEP7</accession>
<dbReference type="HAMAP" id="MF_00396">
    <property type="entry name" value="Cytb6_f_PetM"/>
    <property type="match status" value="1"/>
</dbReference>
<comment type="similarity">
    <text evidence="8">Belongs to the PetM family.</text>
</comment>
<dbReference type="GO" id="GO:0031676">
    <property type="term" value="C:plasma membrane-derived thylakoid membrane"/>
    <property type="evidence" value="ECO:0007669"/>
    <property type="project" value="UniProtKB-SubCell"/>
</dbReference>
<evidence type="ECO:0000256" key="5">
    <source>
        <dbReference type="ARBA" id="ARBA00022982"/>
    </source>
</evidence>
<keyword evidence="10" id="KW-1185">Reference proteome</keyword>
<dbReference type="EMBL" id="JAALHA020000033">
    <property type="protein sequence ID" value="MDR9900311.1"/>
    <property type="molecule type" value="Genomic_DNA"/>
</dbReference>
<keyword evidence="6 8" id="KW-1133">Transmembrane helix</keyword>
<reference evidence="10" key="1">
    <citation type="journal article" date="2021" name="Science">
        <title>Hunting the eagle killer: A cyanobacterial neurotoxin causes vacuolar myelinopathy.</title>
        <authorList>
            <person name="Breinlinger S."/>
            <person name="Phillips T.J."/>
            <person name="Haram B.N."/>
            <person name="Mares J."/>
            <person name="Martinez Yerena J.A."/>
            <person name="Hrouzek P."/>
            <person name="Sobotka R."/>
            <person name="Henderson W.M."/>
            <person name="Schmieder P."/>
            <person name="Williams S.M."/>
            <person name="Lauderdale J.D."/>
            <person name="Wilde H.D."/>
            <person name="Gerrin W."/>
            <person name="Kust A."/>
            <person name="Washington J.W."/>
            <person name="Wagner C."/>
            <person name="Geier B."/>
            <person name="Liebeke M."/>
            <person name="Enke H."/>
            <person name="Niedermeyer T.H.J."/>
            <person name="Wilde S.B."/>
        </authorList>
    </citation>
    <scope>NUCLEOTIDE SEQUENCE [LARGE SCALE GENOMIC DNA]</scope>
    <source>
        <strain evidence="10">Thurmond2011</strain>
    </source>
</reference>
<evidence type="ECO:0000256" key="3">
    <source>
        <dbReference type="ARBA" id="ARBA00022531"/>
    </source>
</evidence>
<comment type="subunit">
    <text evidence="8">The 4 large subunits of the cytochrome b6-f complex are cytochrome b6, subunit IV (17 kDa polypeptide, PetD), cytochrome f and the Rieske protein, while the 4 small subunits are PetG, PetL, PetM and PetN. The complex functions as a dimer.</text>
</comment>
<dbReference type="GO" id="GO:0009055">
    <property type="term" value="F:electron transfer activity"/>
    <property type="evidence" value="ECO:0007669"/>
    <property type="project" value="UniProtKB-UniRule"/>
</dbReference>
<dbReference type="InterPro" id="IPR012595">
    <property type="entry name" value="PetM_cyt_b6/f_cplx_su7"/>
</dbReference>
<comment type="function">
    <text evidence="8">Component of the cytochrome b6-f complex, which mediates electron transfer between photosystem II (PSII) and photosystem I (PSI), cyclic electron flow around PSI, and state transitions.</text>
</comment>
<gene>
    <name evidence="8" type="primary">petM</name>
    <name evidence="9" type="ORF">G7B40_038050</name>
</gene>
<name>A0AAP5IEP7_9CYAN</name>
<evidence type="ECO:0000256" key="2">
    <source>
        <dbReference type="ARBA" id="ARBA00022448"/>
    </source>
</evidence>
<dbReference type="AlphaFoldDB" id="A0AAP5IEP7"/>
<evidence type="ECO:0000256" key="1">
    <source>
        <dbReference type="ARBA" id="ARBA00004167"/>
    </source>
</evidence>
<evidence type="ECO:0000256" key="8">
    <source>
        <dbReference type="HAMAP-Rule" id="MF_00396"/>
    </source>
</evidence>
<dbReference type="SUPFAM" id="SSF103441">
    <property type="entry name" value="PetM subunit of the cytochrome b6f complex"/>
    <property type="match status" value="1"/>
</dbReference>
<dbReference type="GO" id="GO:0015979">
    <property type="term" value="P:photosynthesis"/>
    <property type="evidence" value="ECO:0007669"/>
    <property type="project" value="UniProtKB-KW"/>
</dbReference>
<keyword evidence="4 8" id="KW-0812">Transmembrane</keyword>
<organism evidence="9 10">
    <name type="scientific">Aetokthonos hydrillicola Thurmond2011</name>
    <dbReference type="NCBI Taxonomy" id="2712845"/>
    <lineage>
        <taxon>Bacteria</taxon>
        <taxon>Bacillati</taxon>
        <taxon>Cyanobacteriota</taxon>
        <taxon>Cyanophyceae</taxon>
        <taxon>Nostocales</taxon>
        <taxon>Hapalosiphonaceae</taxon>
        <taxon>Aetokthonos</taxon>
    </lineage>
</organism>
<keyword evidence="7 8" id="KW-0472">Membrane</keyword>
<comment type="caution">
    <text evidence="9">The sequence shown here is derived from an EMBL/GenBank/DDBJ whole genome shotgun (WGS) entry which is preliminary data.</text>
</comment>
<keyword evidence="8" id="KW-0793">Thylakoid</keyword>
<keyword evidence="2 8" id="KW-0813">Transport</keyword>
<dbReference type="RefSeq" id="WP_208346436.1">
    <property type="nucleotide sequence ID" value="NZ_CAWQFN010000172.1"/>
</dbReference>
<dbReference type="Proteomes" id="UP000667802">
    <property type="component" value="Unassembled WGS sequence"/>
</dbReference>
<evidence type="ECO:0000256" key="7">
    <source>
        <dbReference type="ARBA" id="ARBA00023136"/>
    </source>
</evidence>
<evidence type="ECO:0000313" key="10">
    <source>
        <dbReference type="Proteomes" id="UP000667802"/>
    </source>
</evidence>
<keyword evidence="5 8" id="KW-0249">Electron transport</keyword>